<dbReference type="InterPro" id="IPR050250">
    <property type="entry name" value="Macrolide_Exporter_MacB"/>
</dbReference>
<feature type="transmembrane region" description="Helical" evidence="7">
    <location>
        <begin position="779"/>
        <end position="798"/>
    </location>
</feature>
<reference evidence="10 11" key="1">
    <citation type="submission" date="2020-04" db="EMBL/GenBank/DDBJ databases">
        <authorList>
            <person name="Hitch T.C.A."/>
            <person name="Wylensek D."/>
            <person name="Clavel T."/>
        </authorList>
    </citation>
    <scope>NUCLEOTIDE SEQUENCE [LARGE SCALE GENOMIC DNA]</scope>
    <source>
        <strain evidence="10 11">WB01_NA02</strain>
    </source>
</reference>
<dbReference type="GO" id="GO:0022857">
    <property type="term" value="F:transmembrane transporter activity"/>
    <property type="evidence" value="ECO:0007669"/>
    <property type="project" value="TreeGrafter"/>
</dbReference>
<dbReference type="Pfam" id="PF12704">
    <property type="entry name" value="MacB_PCD"/>
    <property type="match status" value="1"/>
</dbReference>
<evidence type="ECO:0000256" key="7">
    <source>
        <dbReference type="SAM" id="Phobius"/>
    </source>
</evidence>
<keyword evidence="5 7" id="KW-0472">Membrane</keyword>
<dbReference type="InterPro" id="IPR025857">
    <property type="entry name" value="MacB_PCD"/>
</dbReference>
<evidence type="ECO:0000256" key="3">
    <source>
        <dbReference type="ARBA" id="ARBA00022692"/>
    </source>
</evidence>
<feature type="transmembrane region" description="Helical" evidence="7">
    <location>
        <begin position="738"/>
        <end position="767"/>
    </location>
</feature>
<feature type="domain" description="ABC3 transporter permease C-terminal" evidence="8">
    <location>
        <begin position="700"/>
        <end position="799"/>
    </location>
</feature>
<dbReference type="Proteomes" id="UP000587880">
    <property type="component" value="Unassembled WGS sequence"/>
</dbReference>
<keyword evidence="3 7" id="KW-0812">Transmembrane</keyword>
<evidence type="ECO:0000256" key="1">
    <source>
        <dbReference type="ARBA" id="ARBA00004651"/>
    </source>
</evidence>
<gene>
    <name evidence="10" type="ORF">HF849_18250</name>
</gene>
<dbReference type="Pfam" id="PF02687">
    <property type="entry name" value="FtsX"/>
    <property type="match status" value="1"/>
</dbReference>
<feature type="transmembrane region" description="Helical" evidence="7">
    <location>
        <begin position="239"/>
        <end position="260"/>
    </location>
</feature>
<dbReference type="PANTHER" id="PTHR30572:SF4">
    <property type="entry name" value="ABC TRANSPORTER PERMEASE YTRF"/>
    <property type="match status" value="1"/>
</dbReference>
<dbReference type="EMBL" id="JABAGD010000037">
    <property type="protein sequence ID" value="NMF06651.1"/>
    <property type="molecule type" value="Genomic_DNA"/>
</dbReference>
<feature type="transmembrane region" description="Helical" evidence="7">
    <location>
        <begin position="328"/>
        <end position="348"/>
    </location>
</feature>
<keyword evidence="2" id="KW-1003">Cell membrane</keyword>
<proteinExistence type="inferred from homology"/>
<feature type="transmembrane region" description="Helical" evidence="7">
    <location>
        <begin position="369"/>
        <end position="391"/>
    </location>
</feature>
<comment type="caution">
    <text evidence="10">The sequence shown here is derived from an EMBL/GenBank/DDBJ whole genome shotgun (WGS) entry which is preliminary data.</text>
</comment>
<dbReference type="PANTHER" id="PTHR30572">
    <property type="entry name" value="MEMBRANE COMPONENT OF TRANSPORTER-RELATED"/>
    <property type="match status" value="1"/>
</dbReference>
<feature type="domain" description="MacB-like periplasmic core" evidence="9">
    <location>
        <begin position="23"/>
        <end position="214"/>
    </location>
</feature>
<dbReference type="GO" id="GO:0005886">
    <property type="term" value="C:plasma membrane"/>
    <property type="evidence" value="ECO:0007669"/>
    <property type="project" value="UniProtKB-SubCell"/>
</dbReference>
<comment type="similarity">
    <text evidence="6">Belongs to the ABC-4 integral membrane protein family.</text>
</comment>
<evidence type="ECO:0000256" key="5">
    <source>
        <dbReference type="ARBA" id="ARBA00023136"/>
    </source>
</evidence>
<feature type="transmembrane region" description="Helical" evidence="7">
    <location>
        <begin position="691"/>
        <end position="711"/>
    </location>
</feature>
<evidence type="ECO:0000256" key="6">
    <source>
        <dbReference type="ARBA" id="ARBA00038076"/>
    </source>
</evidence>
<feature type="transmembrane region" description="Helical" evidence="7">
    <location>
        <begin position="397"/>
        <end position="419"/>
    </location>
</feature>
<evidence type="ECO:0000256" key="4">
    <source>
        <dbReference type="ARBA" id="ARBA00022989"/>
    </source>
</evidence>
<accession>A0A7X9SRB4</accession>
<keyword evidence="4 7" id="KW-1133">Transmembrane helix</keyword>
<dbReference type="AlphaFoldDB" id="A0A7X9SRB4"/>
<evidence type="ECO:0000259" key="9">
    <source>
        <dbReference type="Pfam" id="PF12704"/>
    </source>
</evidence>
<evidence type="ECO:0000259" key="8">
    <source>
        <dbReference type="Pfam" id="PF02687"/>
    </source>
</evidence>
<evidence type="ECO:0000256" key="2">
    <source>
        <dbReference type="ARBA" id="ARBA00022475"/>
    </source>
</evidence>
<evidence type="ECO:0000313" key="11">
    <source>
        <dbReference type="Proteomes" id="UP000587880"/>
    </source>
</evidence>
<feature type="transmembrane region" description="Helical" evidence="7">
    <location>
        <begin position="453"/>
        <end position="473"/>
    </location>
</feature>
<protein>
    <submittedName>
        <fullName evidence="10">ABC transporter permease</fullName>
    </submittedName>
</protein>
<name>A0A7X9SRB4_CLOBE</name>
<feature type="transmembrane region" description="Helical" evidence="7">
    <location>
        <begin position="18"/>
        <end position="40"/>
    </location>
</feature>
<evidence type="ECO:0000313" key="10">
    <source>
        <dbReference type="EMBL" id="NMF06651.1"/>
    </source>
</evidence>
<comment type="subcellular location">
    <subcellularLocation>
        <location evidence="1">Cell membrane</location>
        <topology evidence="1">Multi-pass membrane protein</topology>
    </subcellularLocation>
</comment>
<organism evidence="10 11">
    <name type="scientific">Clostridium beijerinckii</name>
    <name type="common">Clostridium MP</name>
    <dbReference type="NCBI Taxonomy" id="1520"/>
    <lineage>
        <taxon>Bacteria</taxon>
        <taxon>Bacillati</taxon>
        <taxon>Bacillota</taxon>
        <taxon>Clostridia</taxon>
        <taxon>Eubacteriales</taxon>
        <taxon>Clostridiaceae</taxon>
        <taxon>Clostridium</taxon>
    </lineage>
</organism>
<sequence length="818" mass="92144">MIKNLKDLSIKFFTSNKWITFSSIMAIAVSTLLITSLMNFSINSEVNLKRDTLEKFGKFQIICGYDASDAKEISHSFLDKISSLDNIERISPAITNTTNINGINTYTVGVENDDLSKSRYGYVKTIEGNMIAINKQLASSLKVNVGDTILVNNNEEKVIELFDDKTYSSNSINMAIIERSELRKILSFSGEANYIMIKVKNDSDVSKVSAELVNLDKDLKVDIFQEDENLNDNINNMRYFIGFLGSLVFIMCGIFIASNFQGYIYKYTRDFAIIKAIGGSSFQVFIIMLMLTMIINISGVFSGMILSFLTCKIFLTSFNYYVFQVAKVALIGFLIIQIVLLVPVFKTARILPIKAMSKNNEIEFKNIKLMRFLMILSAIAGGFLTLDSIFMNEHDSFINGIIGFFLIYLSCFLFLIIYIKKVLGLLINPLKMFMGTIGIVSIKMLIHQVKKSSILLLAITTMIIITTIGGSFVKIITTNNENYYRSEYLTDIVLKSDDKLDSKATLDILNDVNEIDGTIASVLTEGGTTHIITSNKSENITFVLGNLEEMKNEGLIKKFEGDSTSKVVVNEKYARDNNISIGDKLKFISPERQSNVIYKEGAQKNYEYNLVVSSIENDKVTNTANVLIDIKNSDMVQDGSGDLNKMYINTTNKNIDVLLNNIKEEYPSIKWAKLENVLAETNKAIEERWKYFKLALLIVDCIILFGIIISIKNDINSNRKQYALLRSMKFKQKDLTKMIIVQAIVFLLIGQILGLILGTIGSFIIAMSDGNRTIISPDYFTLLLTSICSIILTILCILPDTHKIKKKKLILELNQEEL</sequence>
<dbReference type="InterPro" id="IPR003838">
    <property type="entry name" value="ABC3_permease_C"/>
</dbReference>
<dbReference type="RefSeq" id="WP_168982713.1">
    <property type="nucleotide sequence ID" value="NZ_JABAGD010000037.1"/>
</dbReference>